<dbReference type="EMBL" id="BLIV01000001">
    <property type="protein sequence ID" value="GFE48363.1"/>
    <property type="molecule type" value="Genomic_DNA"/>
</dbReference>
<proteinExistence type="predicted"/>
<sequence>MLKGTVAVLLLVIGMTSEVQRARGYAYSKNTQHPFQQPFSTRYSKPDVAVWAVPAGANLSNKRICCDRSNGGSEPSP</sequence>
<keyword evidence="2" id="KW-1185">Reference proteome</keyword>
<accession>A0A640VJ50</accession>
<evidence type="ECO:0000313" key="1">
    <source>
        <dbReference type="EMBL" id="GFE48363.1"/>
    </source>
</evidence>
<gene>
    <name evidence="1" type="ORF">So717_01160</name>
</gene>
<organism evidence="1 2">
    <name type="scientific">Roseobacter cerasinus</name>
    <dbReference type="NCBI Taxonomy" id="2602289"/>
    <lineage>
        <taxon>Bacteria</taxon>
        <taxon>Pseudomonadati</taxon>
        <taxon>Pseudomonadota</taxon>
        <taxon>Alphaproteobacteria</taxon>
        <taxon>Rhodobacterales</taxon>
        <taxon>Roseobacteraceae</taxon>
        <taxon>Roseobacter</taxon>
    </lineage>
</organism>
<reference evidence="1 2" key="1">
    <citation type="submission" date="2019-12" db="EMBL/GenBank/DDBJ databases">
        <title>Roseobacter cerasinus sp. nov., isolated from seawater around aquaculture.</title>
        <authorList>
            <person name="Muramatsu S."/>
            <person name="Takabe Y."/>
            <person name="Mori K."/>
            <person name="Takaichi S."/>
            <person name="Hanada S."/>
        </authorList>
    </citation>
    <scope>NUCLEOTIDE SEQUENCE [LARGE SCALE GENOMIC DNA]</scope>
    <source>
        <strain evidence="1 2">AI77</strain>
    </source>
</reference>
<dbReference type="Proteomes" id="UP000436522">
    <property type="component" value="Unassembled WGS sequence"/>
</dbReference>
<protein>
    <submittedName>
        <fullName evidence="1">Uncharacterized protein</fullName>
    </submittedName>
</protein>
<comment type="caution">
    <text evidence="1">The sequence shown here is derived from an EMBL/GenBank/DDBJ whole genome shotgun (WGS) entry which is preliminary data.</text>
</comment>
<evidence type="ECO:0000313" key="2">
    <source>
        <dbReference type="Proteomes" id="UP000436522"/>
    </source>
</evidence>
<name>A0A640VJ50_9RHOB</name>
<dbReference type="AlphaFoldDB" id="A0A640VJ50"/>